<dbReference type="EMBL" id="ML977138">
    <property type="protein sequence ID" value="KAF1991823.1"/>
    <property type="molecule type" value="Genomic_DNA"/>
</dbReference>
<dbReference type="AlphaFoldDB" id="A0A6G1HF68"/>
<sequence length="156" mass="17863">MHSRLGVDGALITPICSKKKKSEIEIGRVIISYTWRYRSDSIYVFHEYNFVTQALASSEHWSVNRIAPPPPHLFAKVAREFISVTEKEDNAEFHGVLRAACGSQGREPWYNRDAICKVRQSSPELSFLSSSVDVLLIEHTERCSKRSELRVGELRR</sequence>
<name>A0A6G1HF68_9PEZI</name>
<proteinExistence type="predicted"/>
<evidence type="ECO:0000313" key="1">
    <source>
        <dbReference type="EMBL" id="KAF1991823.1"/>
    </source>
</evidence>
<keyword evidence="2" id="KW-1185">Reference proteome</keyword>
<gene>
    <name evidence="1" type="ORF">K402DRAFT_70331</name>
</gene>
<reference evidence="1" key="1">
    <citation type="journal article" date="2020" name="Stud. Mycol.">
        <title>101 Dothideomycetes genomes: a test case for predicting lifestyles and emergence of pathogens.</title>
        <authorList>
            <person name="Haridas S."/>
            <person name="Albert R."/>
            <person name="Binder M."/>
            <person name="Bloem J."/>
            <person name="Labutti K."/>
            <person name="Salamov A."/>
            <person name="Andreopoulos B."/>
            <person name="Baker S."/>
            <person name="Barry K."/>
            <person name="Bills G."/>
            <person name="Bluhm B."/>
            <person name="Cannon C."/>
            <person name="Castanera R."/>
            <person name="Culley D."/>
            <person name="Daum C."/>
            <person name="Ezra D."/>
            <person name="Gonzalez J."/>
            <person name="Henrissat B."/>
            <person name="Kuo A."/>
            <person name="Liang C."/>
            <person name="Lipzen A."/>
            <person name="Lutzoni F."/>
            <person name="Magnuson J."/>
            <person name="Mondo S."/>
            <person name="Nolan M."/>
            <person name="Ohm R."/>
            <person name="Pangilinan J."/>
            <person name="Park H.-J."/>
            <person name="Ramirez L."/>
            <person name="Alfaro M."/>
            <person name="Sun H."/>
            <person name="Tritt A."/>
            <person name="Yoshinaga Y."/>
            <person name="Zwiers L.-H."/>
            <person name="Turgeon B."/>
            <person name="Goodwin S."/>
            <person name="Spatafora J."/>
            <person name="Crous P."/>
            <person name="Grigoriev I."/>
        </authorList>
    </citation>
    <scope>NUCLEOTIDE SEQUENCE</scope>
    <source>
        <strain evidence="1">CBS 113979</strain>
    </source>
</reference>
<dbReference type="Proteomes" id="UP000800041">
    <property type="component" value="Unassembled WGS sequence"/>
</dbReference>
<organism evidence="1 2">
    <name type="scientific">Aulographum hederae CBS 113979</name>
    <dbReference type="NCBI Taxonomy" id="1176131"/>
    <lineage>
        <taxon>Eukaryota</taxon>
        <taxon>Fungi</taxon>
        <taxon>Dikarya</taxon>
        <taxon>Ascomycota</taxon>
        <taxon>Pezizomycotina</taxon>
        <taxon>Dothideomycetes</taxon>
        <taxon>Pleosporomycetidae</taxon>
        <taxon>Aulographales</taxon>
        <taxon>Aulographaceae</taxon>
    </lineage>
</organism>
<evidence type="ECO:0000313" key="2">
    <source>
        <dbReference type="Proteomes" id="UP000800041"/>
    </source>
</evidence>
<accession>A0A6G1HF68</accession>
<protein>
    <submittedName>
        <fullName evidence="1">Uncharacterized protein</fullName>
    </submittedName>
</protein>